<dbReference type="RefSeq" id="WP_012166049.1">
    <property type="nucleotide sequence ID" value="NC_009925.1"/>
</dbReference>
<evidence type="ECO:0000256" key="2">
    <source>
        <dbReference type="ARBA" id="ARBA00022630"/>
    </source>
</evidence>
<dbReference type="PRINTS" id="PR00368">
    <property type="entry name" value="FADPNR"/>
</dbReference>
<name>B0C1K9_ACAM1</name>
<dbReference type="InterPro" id="IPR036188">
    <property type="entry name" value="FAD/NAD-bd_sf"/>
</dbReference>
<evidence type="ECO:0000256" key="1">
    <source>
        <dbReference type="ARBA" id="ARBA00001974"/>
    </source>
</evidence>
<sequence>MADYDLVVVGNNAVAPWAAIAAKEQSARVAFIAVAPAPIPYHLLLRQWVQTQPSMALAEWVKAMASRVQAPYSPAKLASLGIEQIDGIAQFKTKPQFQVHCQNRVLLAHRYLLCLDADLSAPDVPGSADWLSPADVLTRLENLHQPLADPVLVVGDGPVAVSLSQSLGRLGHSVHLLCPLNQILPGEDAEAAWRVQAHLEADHVNIHTHSQIKDVTPSSSSYQVTTNQGKLMAGSLVWAVETTSAIINPNQIAVDLRHTAQGLWVNPRLQTSCSQVYACGSVLGGYTLADIARHEAGVAVNNALGARQAIKYGILPWTIPTMPELARVGLTETLVQEASIPFRCFYHTYQQSDKGQLQEQTGWCKVLVHKNGQILGAHMVGIGAAEVVHLIALAMQKRCPVSELAGLGTFSSSYGSLVGQIARQWCQK</sequence>
<dbReference type="HOGENOM" id="CLU_016755_1_0_3"/>
<dbReference type="eggNOG" id="COG1249">
    <property type="taxonomic scope" value="Bacteria"/>
</dbReference>
<feature type="domain" description="FAD/NAD(P)-binding" evidence="5">
    <location>
        <begin position="4"/>
        <end position="296"/>
    </location>
</feature>
<dbReference type="Pfam" id="PF07992">
    <property type="entry name" value="Pyr_redox_2"/>
    <property type="match status" value="1"/>
</dbReference>
<evidence type="ECO:0000313" key="6">
    <source>
        <dbReference type="EMBL" id="ABW30843.1"/>
    </source>
</evidence>
<protein>
    <submittedName>
        <fullName evidence="6">Pyridine nucleotide-disulphide oxidoreductase, putative</fullName>
    </submittedName>
</protein>
<evidence type="ECO:0000313" key="7">
    <source>
        <dbReference type="Proteomes" id="UP000000268"/>
    </source>
</evidence>
<dbReference type="Pfam" id="PF02852">
    <property type="entry name" value="Pyr_redox_dim"/>
    <property type="match status" value="1"/>
</dbReference>
<dbReference type="SUPFAM" id="SSF51905">
    <property type="entry name" value="FAD/NAD(P)-binding domain"/>
    <property type="match status" value="1"/>
</dbReference>
<dbReference type="STRING" id="329726.AM1_5904"/>
<dbReference type="SUPFAM" id="SSF55424">
    <property type="entry name" value="FAD/NAD-linked reductases, dimerisation (C-terminal) domain"/>
    <property type="match status" value="1"/>
</dbReference>
<dbReference type="InterPro" id="IPR016156">
    <property type="entry name" value="FAD/NAD-linked_Rdtase_dimer_sf"/>
</dbReference>
<organism evidence="6 7">
    <name type="scientific">Acaryochloris marina (strain MBIC 11017)</name>
    <dbReference type="NCBI Taxonomy" id="329726"/>
    <lineage>
        <taxon>Bacteria</taxon>
        <taxon>Bacillati</taxon>
        <taxon>Cyanobacteriota</taxon>
        <taxon>Cyanophyceae</taxon>
        <taxon>Acaryochloridales</taxon>
        <taxon>Acaryochloridaceae</taxon>
        <taxon>Acaryochloris</taxon>
    </lineage>
</organism>
<dbReference type="KEGG" id="amr:AM1_5904"/>
<keyword evidence="3" id="KW-0274">FAD</keyword>
<dbReference type="PRINTS" id="PR00411">
    <property type="entry name" value="PNDRDTASEI"/>
</dbReference>
<dbReference type="GO" id="GO:0016491">
    <property type="term" value="F:oxidoreductase activity"/>
    <property type="evidence" value="ECO:0007669"/>
    <property type="project" value="InterPro"/>
</dbReference>
<proteinExistence type="predicted"/>
<dbReference type="OrthoDB" id="9807946at2"/>
<evidence type="ECO:0000259" key="5">
    <source>
        <dbReference type="Pfam" id="PF07992"/>
    </source>
</evidence>
<gene>
    <name evidence="6" type="ordered locus">AM1_5904</name>
</gene>
<evidence type="ECO:0000256" key="3">
    <source>
        <dbReference type="ARBA" id="ARBA00022827"/>
    </source>
</evidence>
<dbReference type="EMBL" id="CP000828">
    <property type="protein sequence ID" value="ABW30843.1"/>
    <property type="molecule type" value="Genomic_DNA"/>
</dbReference>
<dbReference type="AlphaFoldDB" id="B0C1K9"/>
<dbReference type="Gene3D" id="3.50.50.60">
    <property type="entry name" value="FAD/NAD(P)-binding domain"/>
    <property type="match status" value="2"/>
</dbReference>
<dbReference type="PANTHER" id="PTHR43014">
    <property type="entry name" value="MERCURIC REDUCTASE"/>
    <property type="match status" value="1"/>
</dbReference>
<dbReference type="InterPro" id="IPR004099">
    <property type="entry name" value="Pyr_nucl-diS_OxRdtase_dimer"/>
</dbReference>
<comment type="cofactor">
    <cofactor evidence="1">
        <name>FAD</name>
        <dbReference type="ChEBI" id="CHEBI:57692"/>
    </cofactor>
</comment>
<accession>B0C1K9</accession>
<dbReference type="Proteomes" id="UP000000268">
    <property type="component" value="Chromosome"/>
</dbReference>
<dbReference type="Gene3D" id="3.30.390.30">
    <property type="match status" value="1"/>
</dbReference>
<keyword evidence="2" id="KW-0285">Flavoprotein</keyword>
<keyword evidence="7" id="KW-1185">Reference proteome</keyword>
<dbReference type="InterPro" id="IPR023753">
    <property type="entry name" value="FAD/NAD-binding_dom"/>
</dbReference>
<reference evidence="6 7" key="1">
    <citation type="journal article" date="2008" name="Proc. Natl. Acad. Sci. U.S.A.">
        <title>Niche adaptation and genome expansion in the chlorophyll d-producing cyanobacterium Acaryochloris marina.</title>
        <authorList>
            <person name="Swingley W.D."/>
            <person name="Chen M."/>
            <person name="Cheung P.C."/>
            <person name="Conrad A.L."/>
            <person name="Dejesa L.C."/>
            <person name="Hao J."/>
            <person name="Honchak B.M."/>
            <person name="Karbach L.E."/>
            <person name="Kurdoglu A."/>
            <person name="Lahiri S."/>
            <person name="Mastrian S.D."/>
            <person name="Miyashita H."/>
            <person name="Page L."/>
            <person name="Ramakrishna P."/>
            <person name="Satoh S."/>
            <person name="Sattley W.M."/>
            <person name="Shimada Y."/>
            <person name="Taylor H.L."/>
            <person name="Tomo T."/>
            <person name="Tsuchiya T."/>
            <person name="Wang Z.T."/>
            <person name="Raymond J."/>
            <person name="Mimuro M."/>
            <person name="Blankenship R.E."/>
            <person name="Touchman J.W."/>
        </authorList>
    </citation>
    <scope>NUCLEOTIDE SEQUENCE [LARGE SCALE GENOMIC DNA]</scope>
    <source>
        <strain evidence="7">MBIC 11017</strain>
    </source>
</reference>
<evidence type="ECO:0000259" key="4">
    <source>
        <dbReference type="Pfam" id="PF02852"/>
    </source>
</evidence>
<feature type="domain" description="Pyridine nucleotide-disulphide oxidoreductase dimerisation" evidence="4">
    <location>
        <begin position="316"/>
        <end position="405"/>
    </location>
</feature>